<name>A0ABP1BPU9_9BRYO</name>
<dbReference type="PRINTS" id="PR00081">
    <property type="entry name" value="GDHRDH"/>
</dbReference>
<evidence type="ECO:0000313" key="4">
    <source>
        <dbReference type="EMBL" id="CAK9878046.1"/>
    </source>
</evidence>
<evidence type="ECO:0000256" key="1">
    <source>
        <dbReference type="ARBA" id="ARBA00006484"/>
    </source>
</evidence>
<accession>A0ABP1BPU9</accession>
<dbReference type="PANTHER" id="PTHR44169">
    <property type="entry name" value="NADPH-DEPENDENT 1-ACYLDIHYDROXYACETONE PHOSPHATE REDUCTASE"/>
    <property type="match status" value="1"/>
</dbReference>
<evidence type="ECO:0000256" key="2">
    <source>
        <dbReference type="ARBA" id="ARBA00023002"/>
    </source>
</evidence>
<dbReference type="Pfam" id="PF00106">
    <property type="entry name" value="adh_short"/>
    <property type="match status" value="1"/>
</dbReference>
<keyword evidence="2" id="KW-0560">Oxidoreductase</keyword>
<dbReference type="EMBL" id="OZ023707">
    <property type="protein sequence ID" value="CAK9878046.1"/>
    <property type="molecule type" value="Genomic_DNA"/>
</dbReference>
<protein>
    <recommendedName>
        <fullName evidence="6">Short-chain dehydrogenase/reductase</fullName>
    </recommendedName>
</protein>
<dbReference type="SUPFAM" id="SSF51735">
    <property type="entry name" value="NAD(P)-binding Rossmann-fold domains"/>
    <property type="match status" value="1"/>
</dbReference>
<dbReference type="PANTHER" id="PTHR44169:SF5">
    <property type="entry name" value="ENOYL-(ACYL CARRIER) REDUCTASE"/>
    <property type="match status" value="1"/>
</dbReference>
<dbReference type="PROSITE" id="PS00061">
    <property type="entry name" value="ADH_SHORT"/>
    <property type="match status" value="1"/>
</dbReference>
<keyword evidence="5" id="KW-1185">Reference proteome</keyword>
<dbReference type="InterPro" id="IPR020904">
    <property type="entry name" value="Sc_DH/Rdtase_CS"/>
</dbReference>
<proteinExistence type="inferred from homology"/>
<organism evidence="4 5">
    <name type="scientific">Sphagnum jensenii</name>
    <dbReference type="NCBI Taxonomy" id="128206"/>
    <lineage>
        <taxon>Eukaryota</taxon>
        <taxon>Viridiplantae</taxon>
        <taxon>Streptophyta</taxon>
        <taxon>Embryophyta</taxon>
        <taxon>Bryophyta</taxon>
        <taxon>Sphagnophytina</taxon>
        <taxon>Sphagnopsida</taxon>
        <taxon>Sphagnales</taxon>
        <taxon>Sphagnaceae</taxon>
        <taxon>Sphagnum</taxon>
    </lineage>
</organism>
<reference evidence="4" key="1">
    <citation type="submission" date="2024-03" db="EMBL/GenBank/DDBJ databases">
        <authorList>
            <consortium name="ELIXIR-Norway"/>
            <consortium name="Elixir Norway"/>
        </authorList>
    </citation>
    <scope>NUCLEOTIDE SEQUENCE</scope>
</reference>
<evidence type="ECO:0000313" key="5">
    <source>
        <dbReference type="Proteomes" id="UP001497522"/>
    </source>
</evidence>
<dbReference type="CDD" id="cd05374">
    <property type="entry name" value="17beta-HSD-like_SDR_c"/>
    <property type="match status" value="1"/>
</dbReference>
<dbReference type="PRINTS" id="PR00080">
    <property type="entry name" value="SDRFAMILY"/>
</dbReference>
<dbReference type="Gene3D" id="3.40.50.720">
    <property type="entry name" value="NAD(P)-binding Rossmann-like Domain"/>
    <property type="match status" value="1"/>
</dbReference>
<evidence type="ECO:0008006" key="6">
    <source>
        <dbReference type="Google" id="ProtNLM"/>
    </source>
</evidence>
<dbReference type="Proteomes" id="UP001497522">
    <property type="component" value="Chromosome 6"/>
</dbReference>
<dbReference type="InterPro" id="IPR036291">
    <property type="entry name" value="NAD(P)-bd_dom_sf"/>
</dbReference>
<gene>
    <name evidence="4" type="ORF">CSSPJE1EN2_LOCUS19871</name>
</gene>
<dbReference type="InterPro" id="IPR002347">
    <property type="entry name" value="SDR_fam"/>
</dbReference>
<sequence length="293" mass="31957">MASGNTKQVVLITGCAKGGIGHEYCYFFAERGYQVFASDVQPLESMSSLLEHGIHVLQIDVTSEESVREGVEAVMKQAGRIDVLINNAGIGLMAPLAEVPMAQVRRIFEVNVFGGLSLVQAVVPHMVSAGGGRIINVSSMLGRIALPWIGPYCATKAAIFSLSDTLRVELKPFNIDVITVTPASVRSNIYKVFASSLQHNNNNKKEWSLYKGFEAAMLKMAGTMGIPESTPAAVFAKKVVTVVTRKNPPIRYTGGHMTTSLTLLTWLPAWLLDIVKTRLYVFKRPVHNNNHGD</sequence>
<comment type="similarity">
    <text evidence="1 3">Belongs to the short-chain dehydrogenases/reductases (SDR) family.</text>
</comment>
<evidence type="ECO:0000256" key="3">
    <source>
        <dbReference type="RuleBase" id="RU000363"/>
    </source>
</evidence>